<feature type="compositionally biased region" description="Polar residues" evidence="1">
    <location>
        <begin position="815"/>
        <end position="826"/>
    </location>
</feature>
<dbReference type="PROSITE" id="PS00636">
    <property type="entry name" value="DNAJ_1"/>
    <property type="match status" value="1"/>
</dbReference>
<feature type="compositionally biased region" description="Polar residues" evidence="1">
    <location>
        <begin position="874"/>
        <end position="917"/>
    </location>
</feature>
<dbReference type="EMBL" id="JAESVG020000003">
    <property type="protein sequence ID" value="KAG8628882.1"/>
    <property type="molecule type" value="Genomic_DNA"/>
</dbReference>
<evidence type="ECO:0000259" key="2">
    <source>
        <dbReference type="PROSITE" id="PS50076"/>
    </source>
</evidence>
<feature type="compositionally biased region" description="Low complexity" evidence="1">
    <location>
        <begin position="401"/>
        <end position="411"/>
    </location>
</feature>
<dbReference type="OrthoDB" id="10250354at2759"/>
<accession>A0A8K0L4A6</accession>
<dbReference type="InterPro" id="IPR036869">
    <property type="entry name" value="J_dom_sf"/>
</dbReference>
<dbReference type="Gene3D" id="1.10.287.110">
    <property type="entry name" value="DnaJ domain"/>
    <property type="match status" value="1"/>
</dbReference>
<protein>
    <recommendedName>
        <fullName evidence="2">J domain-containing protein</fullName>
    </recommendedName>
</protein>
<feature type="compositionally biased region" description="Polar residues" evidence="1">
    <location>
        <begin position="447"/>
        <end position="469"/>
    </location>
</feature>
<dbReference type="Proteomes" id="UP000809789">
    <property type="component" value="Unassembled WGS sequence"/>
</dbReference>
<dbReference type="GO" id="GO:0005737">
    <property type="term" value="C:cytoplasm"/>
    <property type="evidence" value="ECO:0007669"/>
    <property type="project" value="TreeGrafter"/>
</dbReference>
<dbReference type="PANTHER" id="PTHR44029:SF1">
    <property type="entry name" value="DNAJ HOMOLOG SUBFAMILY C MEMBER 21"/>
    <property type="match status" value="1"/>
</dbReference>
<organism evidence="3 4">
    <name type="scientific">Elsinoe batatas</name>
    <dbReference type="NCBI Taxonomy" id="2601811"/>
    <lineage>
        <taxon>Eukaryota</taxon>
        <taxon>Fungi</taxon>
        <taxon>Dikarya</taxon>
        <taxon>Ascomycota</taxon>
        <taxon>Pezizomycotina</taxon>
        <taxon>Dothideomycetes</taxon>
        <taxon>Dothideomycetidae</taxon>
        <taxon>Myriangiales</taxon>
        <taxon>Elsinoaceae</taxon>
        <taxon>Elsinoe</taxon>
    </lineage>
</organism>
<feature type="region of interest" description="Disordered" evidence="1">
    <location>
        <begin position="73"/>
        <end position="584"/>
    </location>
</feature>
<dbReference type="InterPro" id="IPR018253">
    <property type="entry name" value="DnaJ_domain_CS"/>
</dbReference>
<feature type="compositionally biased region" description="Low complexity" evidence="1">
    <location>
        <begin position="290"/>
        <end position="305"/>
    </location>
</feature>
<dbReference type="PROSITE" id="PS50076">
    <property type="entry name" value="DNAJ_2"/>
    <property type="match status" value="1"/>
</dbReference>
<reference evidence="3" key="1">
    <citation type="submission" date="2021-07" db="EMBL/GenBank/DDBJ databases">
        <title>Elsinoe batatas strain:CRI-CJ2 Genome sequencing and assembly.</title>
        <authorList>
            <person name="Huang L."/>
        </authorList>
    </citation>
    <scope>NUCLEOTIDE SEQUENCE</scope>
    <source>
        <strain evidence="3">CRI-CJ2</strain>
    </source>
</reference>
<dbReference type="InterPro" id="IPR001623">
    <property type="entry name" value="DnaJ_domain"/>
</dbReference>
<evidence type="ECO:0000313" key="4">
    <source>
        <dbReference type="Proteomes" id="UP000809789"/>
    </source>
</evidence>
<dbReference type="CDD" id="cd06257">
    <property type="entry name" value="DnaJ"/>
    <property type="match status" value="1"/>
</dbReference>
<dbReference type="AlphaFoldDB" id="A0A8K0L4A6"/>
<feature type="region of interest" description="Disordered" evidence="1">
    <location>
        <begin position="647"/>
        <end position="945"/>
    </location>
</feature>
<feature type="compositionally biased region" description="Polar residues" evidence="1">
    <location>
        <begin position="737"/>
        <end position="750"/>
    </location>
</feature>
<keyword evidence="4" id="KW-1185">Reference proteome</keyword>
<comment type="caution">
    <text evidence="3">The sequence shown here is derived from an EMBL/GenBank/DDBJ whole genome shotgun (WGS) entry which is preliminary data.</text>
</comment>
<feature type="compositionally biased region" description="Low complexity" evidence="1">
    <location>
        <begin position="849"/>
        <end position="858"/>
    </location>
</feature>
<proteinExistence type="predicted"/>
<dbReference type="InterPro" id="IPR051964">
    <property type="entry name" value="Chaperone_stress_response"/>
</dbReference>
<feature type="compositionally biased region" description="Polar residues" evidence="1">
    <location>
        <begin position="544"/>
        <end position="554"/>
    </location>
</feature>
<feature type="domain" description="J" evidence="2">
    <location>
        <begin position="9"/>
        <end position="75"/>
    </location>
</feature>
<evidence type="ECO:0000313" key="3">
    <source>
        <dbReference type="EMBL" id="KAG8628882.1"/>
    </source>
</evidence>
<dbReference type="SUPFAM" id="SSF46565">
    <property type="entry name" value="Chaperone J-domain"/>
    <property type="match status" value="1"/>
</dbReference>
<evidence type="ECO:0000256" key="1">
    <source>
        <dbReference type="SAM" id="MobiDB-lite"/>
    </source>
</evidence>
<feature type="compositionally biased region" description="Low complexity" evidence="1">
    <location>
        <begin position="652"/>
        <end position="664"/>
    </location>
</feature>
<dbReference type="PRINTS" id="PR00625">
    <property type="entry name" value="JDOMAIN"/>
</dbReference>
<feature type="compositionally biased region" description="Basic and acidic residues" evidence="1">
    <location>
        <begin position="335"/>
        <end position="348"/>
    </location>
</feature>
<dbReference type="Pfam" id="PF00226">
    <property type="entry name" value="DnaJ"/>
    <property type="match status" value="1"/>
</dbReference>
<feature type="compositionally biased region" description="Low complexity" evidence="1">
    <location>
        <begin position="925"/>
        <end position="940"/>
    </location>
</feature>
<feature type="compositionally biased region" description="Polar residues" evidence="1">
    <location>
        <begin position="692"/>
        <end position="703"/>
    </location>
</feature>
<name>A0A8K0L4A6_9PEZI</name>
<feature type="compositionally biased region" description="Low complexity" evidence="1">
    <location>
        <begin position="671"/>
        <end position="680"/>
    </location>
</feature>
<dbReference type="SMART" id="SM00271">
    <property type="entry name" value="DnaJ"/>
    <property type="match status" value="1"/>
</dbReference>
<gene>
    <name evidence="3" type="ORF">KVT40_002747</name>
</gene>
<dbReference type="PANTHER" id="PTHR44029">
    <property type="entry name" value="DNAJ HOMOLOG SUBFAMILY C MEMBER 21"/>
    <property type="match status" value="1"/>
</dbReference>
<feature type="compositionally biased region" description="Polar residues" evidence="1">
    <location>
        <begin position="95"/>
        <end position="104"/>
    </location>
</feature>
<feature type="compositionally biased region" description="Low complexity" evidence="1">
    <location>
        <begin position="574"/>
        <end position="584"/>
    </location>
</feature>
<sequence>MVKPDVKVNYYAALEVGSDASVEDIKKQYRKLALKYHPDRNPGKEEEFNSKFQAISAAHEILCDPSTKAAYDTGRRRANLSGAAPKPATAGRTGNPYSNMNQNFAPPPRRTADPTGWNRTGADRFTNFPGPSPTAKADPKRASYQDAWSAMGGGRRSSQKPANQAPPDMNQGQRRPPPPPVPPRGNQAPPQRPDLPKREADIRAGFTHRQAPPNMTAETRTAWAHYNESRADGAPQRPGISRSNTASKTPKRNAFDPSTPGSDERPTSGGTSGYTNHYKPGTTSGGVYGAGYQPQHQQQAQTAPGSGWSRPQEGSPDDRTQAPPPQHRHSTYQHRGSEKLHLNPEQLRRSNSTRDATRLHRGPQSPQPFHTRHRSASPVKYTNGKSQPKGFTVGGDDSSDTTESASSASSDADMHDTGAFGTRRRPKKIPTPPSIRMNGVSGGTPRSGFQSRRGSQAQQPSRNKSASAQGGQGPNGNMYEPFFHLSDSDTEVPASQRCRTPFEKLFGMNYPSARNVRPDNSIPPTHWPMSSSFARRSSRKEESTSAPSTYNDSRASTRDPVLVDISTGPQKTRSQPPSSFSQMMQSEYQQDLELLRTDKISEFVPHDFATRFCTFATSFKTSADPVENRFNMKFDFDKTDEARSRSAEHIDTTFSPTTTAPTFAGIPVGGPVSPSASRRSSPPKRPRETLSARPSRTHINTRLNADPHRMPLSPTAAPNPQLFGEVPTTGTPDRDNTFSPDQWQNSQFFAPQQAGLSRGPSVRRASASGGTKGDTGPRPASINSANEGENERDIGSNNSTGSGGDAMDVDPTPPASQGATSQNNARPYSVAPSKWRRSHQGMAPPPSAPSSDAATATAHARRRSSARSATGPTIPTNNLPDLTPLSATLNTPSGQGLNDLSSLSSTIPFPSKSSNIHPNKLFGETPDTSTPKTTPSGAPLPAVPVAPLPPQKMTIQSWRDYTARFNVYITAHHNLTVQFTAKSQELVKQEEAVLSKGPAGLDGREKGQHDVSALLERVREEERWNALRGIANERYRAALAEFVRLKGVVWDRRERGEWGE</sequence>